<name>A0A816DSK6_9BILA</name>
<evidence type="ECO:0000313" key="2">
    <source>
        <dbReference type="EMBL" id="CAF4543522.1"/>
    </source>
</evidence>
<evidence type="ECO:0000313" key="1">
    <source>
        <dbReference type="EMBL" id="CAF1636773.1"/>
    </source>
</evidence>
<feature type="non-terminal residue" evidence="1">
    <location>
        <position position="1"/>
    </location>
</feature>
<proteinExistence type="predicted"/>
<dbReference type="EMBL" id="CAJNOQ010045724">
    <property type="protein sequence ID" value="CAF1636773.1"/>
    <property type="molecule type" value="Genomic_DNA"/>
</dbReference>
<dbReference type="AlphaFoldDB" id="A0A816DSK6"/>
<gene>
    <name evidence="1" type="ORF">GPM918_LOCUS44703</name>
    <name evidence="2" type="ORF">SRO942_LOCUS46691</name>
</gene>
<keyword evidence="3" id="KW-1185">Reference proteome</keyword>
<protein>
    <submittedName>
        <fullName evidence="1">Uncharacterized protein</fullName>
    </submittedName>
</protein>
<sequence>RRTILSSTTFIITIALSNDDKLFIKHRWKNVDFLVQMVKNMIHQYFILELNENKNQSKLILDDAFFEQFNSLCSIHIINVKIERLTWNNRYSHYLNDLCFIRLINNNLH</sequence>
<dbReference type="EMBL" id="CAJOBC010114136">
    <property type="protein sequence ID" value="CAF4543522.1"/>
    <property type="molecule type" value="Genomic_DNA"/>
</dbReference>
<dbReference type="Proteomes" id="UP000663829">
    <property type="component" value="Unassembled WGS sequence"/>
</dbReference>
<evidence type="ECO:0000313" key="3">
    <source>
        <dbReference type="Proteomes" id="UP000663829"/>
    </source>
</evidence>
<accession>A0A816DSK6</accession>
<dbReference type="Proteomes" id="UP000681722">
    <property type="component" value="Unassembled WGS sequence"/>
</dbReference>
<organism evidence="1 3">
    <name type="scientific">Didymodactylos carnosus</name>
    <dbReference type="NCBI Taxonomy" id="1234261"/>
    <lineage>
        <taxon>Eukaryota</taxon>
        <taxon>Metazoa</taxon>
        <taxon>Spiralia</taxon>
        <taxon>Gnathifera</taxon>
        <taxon>Rotifera</taxon>
        <taxon>Eurotatoria</taxon>
        <taxon>Bdelloidea</taxon>
        <taxon>Philodinida</taxon>
        <taxon>Philodinidae</taxon>
        <taxon>Didymodactylos</taxon>
    </lineage>
</organism>
<comment type="caution">
    <text evidence="1">The sequence shown here is derived from an EMBL/GenBank/DDBJ whole genome shotgun (WGS) entry which is preliminary data.</text>
</comment>
<reference evidence="1" key="1">
    <citation type="submission" date="2021-02" db="EMBL/GenBank/DDBJ databases">
        <authorList>
            <person name="Nowell W R."/>
        </authorList>
    </citation>
    <scope>NUCLEOTIDE SEQUENCE</scope>
</reference>